<proteinExistence type="predicted"/>
<dbReference type="InterPro" id="IPR045274">
    <property type="entry name" value="WAK-like"/>
</dbReference>
<feature type="domain" description="Protein kinase" evidence="4">
    <location>
        <begin position="79"/>
        <end position="361"/>
    </location>
</feature>
<evidence type="ECO:0000313" key="5">
    <source>
        <dbReference type="EMBL" id="CAA7060621.1"/>
    </source>
</evidence>
<name>A0A6D2L4T1_9BRAS</name>
<keyword evidence="3" id="KW-0175">Coiled coil</keyword>
<organism evidence="5 6">
    <name type="scientific">Microthlaspi erraticum</name>
    <dbReference type="NCBI Taxonomy" id="1685480"/>
    <lineage>
        <taxon>Eukaryota</taxon>
        <taxon>Viridiplantae</taxon>
        <taxon>Streptophyta</taxon>
        <taxon>Embryophyta</taxon>
        <taxon>Tracheophyta</taxon>
        <taxon>Spermatophyta</taxon>
        <taxon>Magnoliopsida</taxon>
        <taxon>eudicotyledons</taxon>
        <taxon>Gunneridae</taxon>
        <taxon>Pentapetalae</taxon>
        <taxon>rosids</taxon>
        <taxon>malvids</taxon>
        <taxon>Brassicales</taxon>
        <taxon>Brassicaceae</taxon>
        <taxon>Coluteocarpeae</taxon>
        <taxon>Microthlaspi</taxon>
    </lineage>
</organism>
<protein>
    <recommendedName>
        <fullName evidence="4">Protein kinase domain-containing protein</fullName>
    </recommendedName>
</protein>
<dbReference type="Proteomes" id="UP000467841">
    <property type="component" value="Unassembled WGS sequence"/>
</dbReference>
<evidence type="ECO:0000313" key="6">
    <source>
        <dbReference type="Proteomes" id="UP000467841"/>
    </source>
</evidence>
<dbReference type="GO" id="GO:0005524">
    <property type="term" value="F:ATP binding"/>
    <property type="evidence" value="ECO:0007669"/>
    <property type="project" value="UniProtKB-KW"/>
</dbReference>
<evidence type="ECO:0000256" key="1">
    <source>
        <dbReference type="ARBA" id="ARBA00022741"/>
    </source>
</evidence>
<keyword evidence="2" id="KW-0067">ATP-binding</keyword>
<dbReference type="InterPro" id="IPR011009">
    <property type="entry name" value="Kinase-like_dom_sf"/>
</dbReference>
<dbReference type="OrthoDB" id="75710at2759"/>
<dbReference type="Pfam" id="PF00069">
    <property type="entry name" value="Pkinase"/>
    <property type="match status" value="1"/>
</dbReference>
<dbReference type="PANTHER" id="PTHR27005:SF308">
    <property type="entry name" value="NON-FUNCTIONAL PSEUDOKINASE ZRK2-RELATED"/>
    <property type="match status" value="1"/>
</dbReference>
<evidence type="ECO:0000259" key="4">
    <source>
        <dbReference type="PROSITE" id="PS50011"/>
    </source>
</evidence>
<reference evidence="5" key="1">
    <citation type="submission" date="2020-01" db="EMBL/GenBank/DDBJ databases">
        <authorList>
            <person name="Mishra B."/>
        </authorList>
    </citation>
    <scope>NUCLEOTIDE SEQUENCE [LARGE SCALE GENOMIC DNA]</scope>
</reference>
<evidence type="ECO:0000256" key="3">
    <source>
        <dbReference type="SAM" id="Coils"/>
    </source>
</evidence>
<keyword evidence="1" id="KW-0547">Nucleotide-binding</keyword>
<dbReference type="AlphaFoldDB" id="A0A6D2L4T1"/>
<dbReference type="InterPro" id="IPR000719">
    <property type="entry name" value="Prot_kinase_dom"/>
</dbReference>
<accession>A0A6D2L4T1</accession>
<sequence>MGWMVKKLKKLKQKLKQKLRSKSWRKKKEKEREMEMAMEKCLLENGSILLKELIADCNGKSIPIRTFSCSQILEATNNFDYSYLVAKGDGYEWHKGIIEDKPYLFKRFSNQLMREGRVSEIYNDIALSARMSNHNNFLKLFGCCLEVVLPVLVFENAGHGVLNDRGGLMVTDVEQPILPLSLRLKIAKEIADALAYLHMAFSKITIHRDVKPTNIFLDKNLTAKLSNLSLAETLPEGKSRITTIVSGTHGYIDPVIFENASVTEYTDVYAFGIFLIVLLTGRPALDPRRREWTPHRILGYVKGSQENGKLGEVIDPLMANEITSGERSQAEACIELALMCCETKDEDRPKMIQVANQIKRIQASS</sequence>
<gene>
    <name evidence="5" type="ORF">MERR_LOCUS47857</name>
</gene>
<comment type="caution">
    <text evidence="5">The sequence shown here is derived from an EMBL/GenBank/DDBJ whole genome shotgun (WGS) entry which is preliminary data.</text>
</comment>
<dbReference type="Gene3D" id="1.10.510.10">
    <property type="entry name" value="Transferase(Phosphotransferase) domain 1"/>
    <property type="match status" value="1"/>
</dbReference>
<dbReference type="SUPFAM" id="SSF56112">
    <property type="entry name" value="Protein kinase-like (PK-like)"/>
    <property type="match status" value="1"/>
</dbReference>
<dbReference type="GO" id="GO:0007166">
    <property type="term" value="P:cell surface receptor signaling pathway"/>
    <property type="evidence" value="ECO:0007669"/>
    <property type="project" value="InterPro"/>
</dbReference>
<evidence type="ECO:0000256" key="2">
    <source>
        <dbReference type="ARBA" id="ARBA00022840"/>
    </source>
</evidence>
<dbReference type="Gene3D" id="3.30.200.20">
    <property type="entry name" value="Phosphorylase Kinase, domain 1"/>
    <property type="match status" value="1"/>
</dbReference>
<dbReference type="EMBL" id="CACVBM020001829">
    <property type="protein sequence ID" value="CAA7060621.1"/>
    <property type="molecule type" value="Genomic_DNA"/>
</dbReference>
<dbReference type="SMART" id="SM00220">
    <property type="entry name" value="S_TKc"/>
    <property type="match status" value="1"/>
</dbReference>
<dbReference type="GO" id="GO:0005886">
    <property type="term" value="C:plasma membrane"/>
    <property type="evidence" value="ECO:0007669"/>
    <property type="project" value="TreeGrafter"/>
</dbReference>
<keyword evidence="6" id="KW-1185">Reference proteome</keyword>
<feature type="coiled-coil region" evidence="3">
    <location>
        <begin position="5"/>
        <end position="32"/>
    </location>
</feature>
<dbReference type="GO" id="GO:0004674">
    <property type="term" value="F:protein serine/threonine kinase activity"/>
    <property type="evidence" value="ECO:0007669"/>
    <property type="project" value="TreeGrafter"/>
</dbReference>
<dbReference type="PROSITE" id="PS50011">
    <property type="entry name" value="PROTEIN_KINASE_DOM"/>
    <property type="match status" value="1"/>
</dbReference>
<dbReference type="PANTHER" id="PTHR27005">
    <property type="entry name" value="WALL-ASSOCIATED RECEPTOR KINASE-LIKE 21"/>
    <property type="match status" value="1"/>
</dbReference>